<dbReference type="InterPro" id="IPR052037">
    <property type="entry name" value="LPS_export_LptA"/>
</dbReference>
<dbReference type="GO" id="GO:0009279">
    <property type="term" value="C:cell outer membrane"/>
    <property type="evidence" value="ECO:0007669"/>
    <property type="project" value="TreeGrafter"/>
</dbReference>
<evidence type="ECO:0000259" key="6">
    <source>
        <dbReference type="Pfam" id="PF03968"/>
    </source>
</evidence>
<name>A0A558HY57_9GAMM</name>
<evidence type="ECO:0000256" key="1">
    <source>
        <dbReference type="ARBA" id="ARBA00022448"/>
    </source>
</evidence>
<dbReference type="NCBIfam" id="TIGR03002">
    <property type="entry name" value="outer_YhbN_LptA"/>
    <property type="match status" value="1"/>
</dbReference>
<dbReference type="GO" id="GO:0017089">
    <property type="term" value="F:glycolipid transfer activity"/>
    <property type="evidence" value="ECO:0007669"/>
    <property type="project" value="TreeGrafter"/>
</dbReference>
<comment type="subunit">
    <text evidence="4">Component of the lipopolysaccharide transport and assembly complex.</text>
</comment>
<reference evidence="7 8" key="1">
    <citation type="submission" date="2019-07" db="EMBL/GenBank/DDBJ databases">
        <title>Diversity of Bacteria from Kongsfjorden, Arctic.</title>
        <authorList>
            <person name="Yu Y."/>
        </authorList>
    </citation>
    <scope>NUCLEOTIDE SEQUENCE [LARGE SCALE GENOMIC DNA]</scope>
    <source>
        <strain evidence="7 8">SM1923</strain>
    </source>
</reference>
<gene>
    <name evidence="4 7" type="primary">lptA</name>
    <name evidence="7" type="ORF">FQP86_02395</name>
</gene>
<dbReference type="PANTHER" id="PTHR36504:SF1">
    <property type="entry name" value="LIPOPOLYSACCHARIDE EXPORT SYSTEM PROTEIN LPTA"/>
    <property type="match status" value="1"/>
</dbReference>
<dbReference type="Pfam" id="PF03968">
    <property type="entry name" value="LptD_N"/>
    <property type="match status" value="1"/>
</dbReference>
<evidence type="ECO:0000313" key="7">
    <source>
        <dbReference type="EMBL" id="TVU74024.1"/>
    </source>
</evidence>
<dbReference type="InterPro" id="IPR014340">
    <property type="entry name" value="LptA"/>
</dbReference>
<evidence type="ECO:0000256" key="2">
    <source>
        <dbReference type="ARBA" id="ARBA00022729"/>
    </source>
</evidence>
<feature type="domain" description="Organic solvent tolerance-like N-terminal" evidence="6">
    <location>
        <begin position="28"/>
        <end position="138"/>
    </location>
</feature>
<comment type="function">
    <text evidence="4">Involved in the assembly of lipopolysaccharide (LPS). Required for the translocation of LPS from the inner membrane to the outer membrane. May form a bridge between the inner membrane and the outer membrane, via interactions with LptC and LptD, thereby facilitating LPS transfer across the periplasm.</text>
</comment>
<dbReference type="GO" id="GO:0015920">
    <property type="term" value="P:lipopolysaccharide transport"/>
    <property type="evidence" value="ECO:0007669"/>
    <property type="project" value="UniProtKB-UniRule"/>
</dbReference>
<dbReference type="GO" id="GO:0001530">
    <property type="term" value="F:lipopolysaccharide binding"/>
    <property type="evidence" value="ECO:0007669"/>
    <property type="project" value="InterPro"/>
</dbReference>
<dbReference type="EMBL" id="VNFH01000001">
    <property type="protein sequence ID" value="TVU74024.1"/>
    <property type="molecule type" value="Genomic_DNA"/>
</dbReference>
<dbReference type="GO" id="GO:0043165">
    <property type="term" value="P:Gram-negative-bacterium-type cell outer membrane assembly"/>
    <property type="evidence" value="ECO:0007669"/>
    <property type="project" value="UniProtKB-UniRule"/>
</dbReference>
<feature type="region of interest" description="Disordered" evidence="5">
    <location>
        <begin position="143"/>
        <end position="174"/>
    </location>
</feature>
<comment type="caution">
    <text evidence="7">The sequence shown here is derived from an EMBL/GenBank/DDBJ whole genome shotgun (WGS) entry which is preliminary data.</text>
</comment>
<sequence precursor="true">MALCLTLGMAITAPAALALDNDANQPINIAADSLSLDDKAGTATYTGRVEMRQGSMKLDASRVDISRANSGEISLVKATGKRAYLEQKPTPDDKLVKGWADTILYHALERRVELVGNARLEKGDDTFEGGYVEYFLDKRQVNANNSSDASQKSDGSSRVHMTLTPRGANTSKEN</sequence>
<dbReference type="Proteomes" id="UP000319941">
    <property type="component" value="Unassembled WGS sequence"/>
</dbReference>
<dbReference type="PANTHER" id="PTHR36504">
    <property type="entry name" value="LIPOPOLYSACCHARIDE EXPORT SYSTEM PROTEIN LPTA"/>
    <property type="match status" value="1"/>
</dbReference>
<feature type="chain" id="PRO_5022274636" description="Lipopolysaccharide export system protein LptA" evidence="4">
    <location>
        <begin position="19"/>
        <end position="174"/>
    </location>
</feature>
<dbReference type="InterPro" id="IPR005653">
    <property type="entry name" value="OstA-like_N"/>
</dbReference>
<dbReference type="GO" id="GO:0030288">
    <property type="term" value="C:outer membrane-bounded periplasmic space"/>
    <property type="evidence" value="ECO:0007669"/>
    <property type="project" value="TreeGrafter"/>
</dbReference>
<dbReference type="OrthoDB" id="9795964at2"/>
<dbReference type="STRING" id="553385.GCA_000591415_01075"/>
<accession>A0A558HY57</accession>
<dbReference type="AlphaFoldDB" id="A0A558HY57"/>
<evidence type="ECO:0000256" key="3">
    <source>
        <dbReference type="ARBA" id="ARBA00022764"/>
    </source>
</evidence>
<feature type="compositionally biased region" description="Low complexity" evidence="5">
    <location>
        <begin position="146"/>
        <end position="156"/>
    </location>
</feature>
<keyword evidence="1 4" id="KW-0813">Transport</keyword>
<keyword evidence="8" id="KW-1185">Reference proteome</keyword>
<evidence type="ECO:0000313" key="8">
    <source>
        <dbReference type="Proteomes" id="UP000319941"/>
    </source>
</evidence>
<organism evidence="7 8">
    <name type="scientific">Cobetia crustatorum</name>
    <dbReference type="NCBI Taxonomy" id="553385"/>
    <lineage>
        <taxon>Bacteria</taxon>
        <taxon>Pseudomonadati</taxon>
        <taxon>Pseudomonadota</taxon>
        <taxon>Gammaproteobacteria</taxon>
        <taxon>Oceanospirillales</taxon>
        <taxon>Halomonadaceae</taxon>
        <taxon>Cobetia</taxon>
    </lineage>
</organism>
<evidence type="ECO:0000256" key="5">
    <source>
        <dbReference type="SAM" id="MobiDB-lite"/>
    </source>
</evidence>
<dbReference type="Gene3D" id="2.60.450.10">
    <property type="entry name" value="Lipopolysaccharide (LPS) transport protein A like domain"/>
    <property type="match status" value="1"/>
</dbReference>
<comment type="subcellular location">
    <subcellularLocation>
        <location evidence="4">Periplasm</location>
    </subcellularLocation>
</comment>
<comment type="similarity">
    <text evidence="4">Belongs to the LptA family.</text>
</comment>
<evidence type="ECO:0000256" key="4">
    <source>
        <dbReference type="HAMAP-Rule" id="MF_01914"/>
    </source>
</evidence>
<keyword evidence="2 4" id="KW-0732">Signal</keyword>
<protein>
    <recommendedName>
        <fullName evidence="4">Lipopolysaccharide export system protein LptA</fullName>
    </recommendedName>
</protein>
<proteinExistence type="inferred from homology"/>
<dbReference type="HAMAP" id="MF_01914">
    <property type="entry name" value="LPS_assembly_LptA"/>
    <property type="match status" value="1"/>
</dbReference>
<feature type="signal peptide" evidence="4">
    <location>
        <begin position="1"/>
        <end position="18"/>
    </location>
</feature>
<keyword evidence="3 4" id="KW-0574">Periplasm</keyword>